<sequence length="72" mass="7977">MSESDNKSTSGDAQLCQLPAKHPTNIVAVIDICLNRLARKANPLTRIGYISRLCGKNICRRRIFIFVFGTVA</sequence>
<gene>
    <name evidence="1" type="ORF">GR328_08410</name>
</gene>
<dbReference type="AlphaFoldDB" id="A0A7X3SNJ8"/>
<comment type="caution">
    <text evidence="1">The sequence shown here is derived from an EMBL/GenBank/DDBJ whole genome shotgun (WGS) entry which is preliminary data.</text>
</comment>
<protein>
    <submittedName>
        <fullName evidence="1">Uncharacterized protein</fullName>
    </submittedName>
</protein>
<evidence type="ECO:0000313" key="2">
    <source>
        <dbReference type="Proteomes" id="UP000436483"/>
    </source>
</evidence>
<reference evidence="1 2" key="2">
    <citation type="submission" date="2020-01" db="EMBL/GenBank/DDBJ databases">
        <title>Microvirga sp. nov., an arsenate reduction bacterium isolated from Tibet hotspring sediments.</title>
        <authorList>
            <person name="Xian W.-D."/>
            <person name="Li W.-J."/>
        </authorList>
    </citation>
    <scope>NUCLEOTIDE SEQUENCE [LARGE SCALE GENOMIC DNA]</scope>
    <source>
        <strain evidence="1 2">KCTC 23863</strain>
    </source>
</reference>
<organism evidence="1 2">
    <name type="scientific">Microvirga makkahensis</name>
    <dbReference type="NCBI Taxonomy" id="1128670"/>
    <lineage>
        <taxon>Bacteria</taxon>
        <taxon>Pseudomonadati</taxon>
        <taxon>Pseudomonadota</taxon>
        <taxon>Alphaproteobacteria</taxon>
        <taxon>Hyphomicrobiales</taxon>
        <taxon>Methylobacteriaceae</taxon>
        <taxon>Microvirga</taxon>
    </lineage>
</organism>
<accession>A0A7X3SNJ8</accession>
<dbReference type="RefSeq" id="WP_160884083.1">
    <property type="nucleotide sequence ID" value="NZ_WURB01000005.1"/>
</dbReference>
<dbReference type="EMBL" id="WURB01000005">
    <property type="protein sequence ID" value="MXQ11481.1"/>
    <property type="molecule type" value="Genomic_DNA"/>
</dbReference>
<dbReference type="Proteomes" id="UP000436483">
    <property type="component" value="Unassembled WGS sequence"/>
</dbReference>
<reference evidence="1 2" key="1">
    <citation type="submission" date="2019-12" db="EMBL/GenBank/DDBJ databases">
        <authorList>
            <person name="Yuan C.-G."/>
        </authorList>
    </citation>
    <scope>NUCLEOTIDE SEQUENCE [LARGE SCALE GENOMIC DNA]</scope>
    <source>
        <strain evidence="1 2">KCTC 23863</strain>
    </source>
</reference>
<proteinExistence type="predicted"/>
<evidence type="ECO:0000313" key="1">
    <source>
        <dbReference type="EMBL" id="MXQ11481.1"/>
    </source>
</evidence>
<keyword evidence="2" id="KW-1185">Reference proteome</keyword>
<name>A0A7X3SNJ8_9HYPH</name>